<dbReference type="InterPro" id="IPR000305">
    <property type="entry name" value="GIY-YIG_endonuc"/>
</dbReference>
<dbReference type="AlphaFoldDB" id="A0A1I4I3P0"/>
<organism evidence="4 5">
    <name type="scientific">Lactococcus garvieae</name>
    <dbReference type="NCBI Taxonomy" id="1363"/>
    <lineage>
        <taxon>Bacteria</taxon>
        <taxon>Bacillati</taxon>
        <taxon>Bacillota</taxon>
        <taxon>Bacilli</taxon>
        <taxon>Lactobacillales</taxon>
        <taxon>Streptococcaceae</taxon>
        <taxon>Lactococcus</taxon>
    </lineage>
</organism>
<dbReference type="EMBL" id="BLXU01000006">
    <property type="protein sequence ID" value="GFO51837.1"/>
    <property type="molecule type" value="Genomic_DNA"/>
</dbReference>
<dbReference type="Proteomes" id="UP000504756">
    <property type="component" value="Unassembled WGS sequence"/>
</dbReference>
<keyword evidence="4" id="KW-0378">Hydrolase</keyword>
<evidence type="ECO:0000256" key="1">
    <source>
        <dbReference type="ARBA" id="ARBA00007435"/>
    </source>
</evidence>
<dbReference type="CDD" id="cd10456">
    <property type="entry name" value="GIY-YIG_UPF0213"/>
    <property type="match status" value="1"/>
</dbReference>
<proteinExistence type="inferred from homology"/>
<evidence type="ECO:0000259" key="2">
    <source>
        <dbReference type="PROSITE" id="PS50164"/>
    </source>
</evidence>
<dbReference type="Proteomes" id="UP000181969">
    <property type="component" value="Unassembled WGS sequence"/>
</dbReference>
<dbReference type="Pfam" id="PF01541">
    <property type="entry name" value="GIY-YIG"/>
    <property type="match status" value="1"/>
</dbReference>
<evidence type="ECO:0000313" key="6">
    <source>
        <dbReference type="Proteomes" id="UP000504756"/>
    </source>
</evidence>
<sequence>MKSYFVYVLRCADDTLYCGYTDDVTKRLETHNSGKGAKYTKARRPLQLLTSVEFSDKKRALKCEWWFKHKLNRSQKLKLIKEKTIKETFEQELLAKEKG</sequence>
<evidence type="ECO:0000313" key="3">
    <source>
        <dbReference type="EMBL" id="GFO51837.1"/>
    </source>
</evidence>
<protein>
    <submittedName>
        <fullName evidence="4">Putative endonuclease</fullName>
    </submittedName>
    <submittedName>
        <fullName evidence="3">UPF0213 protein YsiG</fullName>
    </submittedName>
</protein>
<feature type="domain" description="GIY-YIG" evidence="2">
    <location>
        <begin position="2"/>
        <end position="78"/>
    </location>
</feature>
<keyword evidence="4" id="KW-0540">Nuclease</keyword>
<dbReference type="OrthoDB" id="9807770at2"/>
<dbReference type="RefSeq" id="WP_014025206.1">
    <property type="nucleotide sequence ID" value="NZ_AP027239.1"/>
</dbReference>
<dbReference type="OMA" id="VYVEQWP"/>
<dbReference type="PANTHER" id="PTHR34477:SF1">
    <property type="entry name" value="UPF0213 PROTEIN YHBQ"/>
    <property type="match status" value="1"/>
</dbReference>
<gene>
    <name evidence="3" type="primary">ysiG</name>
    <name evidence="3" type="ORF">ikelab_11120</name>
    <name evidence="4" type="ORF">SAMN05216438_11237</name>
</gene>
<reference evidence="3 6" key="2">
    <citation type="submission" date="2020-06" db="EMBL/GenBank/DDBJ databases">
        <title>Draft genome sequence of Lactic acid bacteria from Okinawan-style tofu.</title>
        <authorList>
            <person name="Takara I."/>
            <person name="Ikematsu S."/>
        </authorList>
    </citation>
    <scope>NUCLEOTIDE SEQUENCE [LARGE SCALE GENOMIC DNA]</scope>
    <source>
        <strain evidence="6">lg38</strain>
        <strain evidence="3">Lg38</strain>
    </source>
</reference>
<dbReference type="GO" id="GO:0004519">
    <property type="term" value="F:endonuclease activity"/>
    <property type="evidence" value="ECO:0007669"/>
    <property type="project" value="UniProtKB-KW"/>
</dbReference>
<keyword evidence="4" id="KW-0255">Endonuclease</keyword>
<dbReference type="SUPFAM" id="SSF82771">
    <property type="entry name" value="GIY-YIG endonuclease"/>
    <property type="match status" value="1"/>
</dbReference>
<evidence type="ECO:0000313" key="4">
    <source>
        <dbReference type="EMBL" id="SFL48406.1"/>
    </source>
</evidence>
<evidence type="ECO:0000313" key="5">
    <source>
        <dbReference type="Proteomes" id="UP000181969"/>
    </source>
</evidence>
<dbReference type="PANTHER" id="PTHR34477">
    <property type="entry name" value="UPF0213 PROTEIN YHBQ"/>
    <property type="match status" value="1"/>
</dbReference>
<dbReference type="EMBL" id="FOTJ01000012">
    <property type="protein sequence ID" value="SFL48406.1"/>
    <property type="molecule type" value="Genomic_DNA"/>
</dbReference>
<dbReference type="PROSITE" id="PS50164">
    <property type="entry name" value="GIY_YIG"/>
    <property type="match status" value="1"/>
</dbReference>
<name>A0A1I4I3P0_9LACT</name>
<dbReference type="InterPro" id="IPR050190">
    <property type="entry name" value="UPF0213_domain"/>
</dbReference>
<dbReference type="Gene3D" id="3.40.1440.10">
    <property type="entry name" value="GIY-YIG endonuclease"/>
    <property type="match status" value="1"/>
</dbReference>
<reference evidence="4 5" key="1">
    <citation type="submission" date="2016-10" db="EMBL/GenBank/DDBJ databases">
        <authorList>
            <person name="de Groot N.N."/>
        </authorList>
    </citation>
    <scope>NUCLEOTIDE SEQUENCE [LARGE SCALE GENOMIC DNA]</scope>
    <source>
        <strain evidence="4 5">M79</strain>
    </source>
</reference>
<dbReference type="InterPro" id="IPR035901">
    <property type="entry name" value="GIY-YIG_endonuc_sf"/>
</dbReference>
<accession>A0A1I4I3P0</accession>
<comment type="similarity">
    <text evidence="1">Belongs to the UPF0213 family.</text>
</comment>